<evidence type="ECO:0000256" key="8">
    <source>
        <dbReference type="SAM" id="Phobius"/>
    </source>
</evidence>
<dbReference type="PRINTS" id="PR00758">
    <property type="entry name" value="ARSENICPUMP"/>
</dbReference>
<feature type="transmembrane region" description="Helical" evidence="8">
    <location>
        <begin position="429"/>
        <end position="453"/>
    </location>
</feature>
<dbReference type="Pfam" id="PF03600">
    <property type="entry name" value="CitMHS"/>
    <property type="match status" value="1"/>
</dbReference>
<dbReference type="InterPro" id="IPR000802">
    <property type="entry name" value="Arsenical_pump_ArsB"/>
</dbReference>
<feature type="transmembrane region" description="Helical" evidence="8">
    <location>
        <begin position="157"/>
        <end position="177"/>
    </location>
</feature>
<dbReference type="Proteomes" id="UP000663828">
    <property type="component" value="Unassembled WGS sequence"/>
</dbReference>
<accession>A0A815HL49</accession>
<keyword evidence="4" id="KW-1003">Cell membrane</keyword>
<feature type="transmembrane region" description="Helical" evidence="8">
    <location>
        <begin position="465"/>
        <end position="491"/>
    </location>
</feature>
<feature type="transmembrane region" description="Helical" evidence="8">
    <location>
        <begin position="381"/>
        <end position="400"/>
    </location>
</feature>
<gene>
    <name evidence="11" type="ORF">EDS130_LOCUS41740</name>
    <name evidence="10" type="ORF">XAT740_LOCUS31637</name>
</gene>
<organism evidence="10 12">
    <name type="scientific">Adineta ricciae</name>
    <name type="common">Rotifer</name>
    <dbReference type="NCBI Taxonomy" id="249248"/>
    <lineage>
        <taxon>Eukaryota</taxon>
        <taxon>Metazoa</taxon>
        <taxon>Spiralia</taxon>
        <taxon>Gnathifera</taxon>
        <taxon>Rotifera</taxon>
        <taxon>Eurotatoria</taxon>
        <taxon>Bdelloidea</taxon>
        <taxon>Adinetida</taxon>
        <taxon>Adinetidae</taxon>
        <taxon>Adineta</taxon>
    </lineage>
</organism>
<feature type="transmembrane region" description="Helical" evidence="8">
    <location>
        <begin position="351"/>
        <end position="369"/>
    </location>
</feature>
<dbReference type="PANTHER" id="PTHR43302:SF5">
    <property type="entry name" value="TRANSPORTER ARSB-RELATED"/>
    <property type="match status" value="1"/>
</dbReference>
<feature type="domain" description="Citrate transporter-like" evidence="9">
    <location>
        <begin position="33"/>
        <end position="453"/>
    </location>
</feature>
<reference evidence="10" key="1">
    <citation type="submission" date="2021-02" db="EMBL/GenBank/DDBJ databases">
        <authorList>
            <person name="Nowell W R."/>
        </authorList>
    </citation>
    <scope>NUCLEOTIDE SEQUENCE</scope>
</reference>
<dbReference type="GO" id="GO:0005886">
    <property type="term" value="C:plasma membrane"/>
    <property type="evidence" value="ECO:0007669"/>
    <property type="project" value="UniProtKB-SubCell"/>
</dbReference>
<sequence>MSNSTDSSSLLPTPKTYQIVLGCISFFIILPFVLLPMKRYPLGSTGAVLFGAFLMVITNVISQSRVYQVIGDENNLKTIFLLWGMMIISSYFEREQLIDRLLDKLFPIGLSFHWWLIRLSCIDSILAALFTNDVACVILTPLILQKWSLQNRNRKELNTLLLTIATQANIGSTLTIFGNPQMALMASKSSLFVDTHSRLELKTCVEYLWLPTFVVWLLNICFLLFHYHLSQCGQSKEISNEQIEEENSSELSTIKQIEQPIISTLSIPRFTERFRLRQFGENIVQSSFVVSQENPIMIDRSVSISSLPIQDNSQDDDQDSFQASESKIFRLVLCILLLIVIGLLFASNDKVYFDIGLIPVGAAIILLVIDTLINHQPPIFILVRIDWNVLLLFFGLFVWLDGLNSTGIPHRLWIALNLDQATLLDMKSLMLFFMFTIIGSNVFSNVPLTLLILEQVPRTGDHLSLILYLAFLTTIAGNLTLFGSVANLIVAQKALSSDLKYRFTFWTYFKFGFVTTILFSFIGMFIIYGLISVIH</sequence>
<proteinExistence type="inferred from homology"/>
<dbReference type="GO" id="GO:0015105">
    <property type="term" value="F:arsenite transmembrane transporter activity"/>
    <property type="evidence" value="ECO:0007669"/>
    <property type="project" value="InterPro"/>
</dbReference>
<dbReference type="InterPro" id="IPR004680">
    <property type="entry name" value="Cit_transptr-like_dom"/>
</dbReference>
<feature type="transmembrane region" description="Helical" evidence="8">
    <location>
        <begin position="511"/>
        <end position="531"/>
    </location>
</feature>
<comment type="similarity">
    <text evidence="2">Belongs to the CitM (TC 2.A.11) transporter family.</text>
</comment>
<dbReference type="PANTHER" id="PTHR43302">
    <property type="entry name" value="TRANSPORTER ARSB-RELATED"/>
    <property type="match status" value="1"/>
</dbReference>
<keyword evidence="6 8" id="KW-1133">Transmembrane helix</keyword>
<evidence type="ECO:0000256" key="1">
    <source>
        <dbReference type="ARBA" id="ARBA00004651"/>
    </source>
</evidence>
<dbReference type="EMBL" id="CAJNOJ010000566">
    <property type="protein sequence ID" value="CAF1486317.1"/>
    <property type="molecule type" value="Genomic_DNA"/>
</dbReference>
<feature type="transmembrane region" description="Helical" evidence="8">
    <location>
        <begin position="16"/>
        <end position="35"/>
    </location>
</feature>
<dbReference type="AlphaFoldDB" id="A0A815HL49"/>
<evidence type="ECO:0000256" key="4">
    <source>
        <dbReference type="ARBA" id="ARBA00022475"/>
    </source>
</evidence>
<name>A0A815HL49_ADIRI</name>
<evidence type="ECO:0000313" key="12">
    <source>
        <dbReference type="Proteomes" id="UP000663828"/>
    </source>
</evidence>
<evidence type="ECO:0000256" key="2">
    <source>
        <dbReference type="ARBA" id="ARBA00009843"/>
    </source>
</evidence>
<keyword evidence="5 8" id="KW-0812">Transmembrane</keyword>
<feature type="transmembrane region" description="Helical" evidence="8">
    <location>
        <begin position="42"/>
        <end position="62"/>
    </location>
</feature>
<dbReference type="Proteomes" id="UP000663852">
    <property type="component" value="Unassembled WGS sequence"/>
</dbReference>
<keyword evidence="12" id="KW-1185">Reference proteome</keyword>
<dbReference type="OrthoDB" id="442352at2759"/>
<comment type="subcellular location">
    <subcellularLocation>
        <location evidence="1">Cell membrane</location>
        <topology evidence="1">Multi-pass membrane protein</topology>
    </subcellularLocation>
</comment>
<evidence type="ECO:0000259" key="9">
    <source>
        <dbReference type="Pfam" id="PF03600"/>
    </source>
</evidence>
<evidence type="ECO:0000313" key="10">
    <source>
        <dbReference type="EMBL" id="CAF1353932.1"/>
    </source>
</evidence>
<evidence type="ECO:0000313" key="11">
    <source>
        <dbReference type="EMBL" id="CAF1486317.1"/>
    </source>
</evidence>
<feature type="transmembrane region" description="Helical" evidence="8">
    <location>
        <begin position="125"/>
        <end position="145"/>
    </location>
</feature>
<feature type="transmembrane region" description="Helical" evidence="8">
    <location>
        <begin position="207"/>
        <end position="227"/>
    </location>
</feature>
<evidence type="ECO:0000256" key="3">
    <source>
        <dbReference type="ARBA" id="ARBA00022448"/>
    </source>
</evidence>
<protein>
    <recommendedName>
        <fullName evidence="9">Citrate transporter-like domain-containing protein</fullName>
    </recommendedName>
</protein>
<evidence type="ECO:0000256" key="5">
    <source>
        <dbReference type="ARBA" id="ARBA00022692"/>
    </source>
</evidence>
<keyword evidence="7 8" id="KW-0472">Membrane</keyword>
<keyword evidence="3" id="KW-0813">Transport</keyword>
<comment type="caution">
    <text evidence="10">The sequence shown here is derived from an EMBL/GenBank/DDBJ whole genome shotgun (WGS) entry which is preliminary data.</text>
</comment>
<evidence type="ECO:0000256" key="6">
    <source>
        <dbReference type="ARBA" id="ARBA00022989"/>
    </source>
</evidence>
<feature type="transmembrane region" description="Helical" evidence="8">
    <location>
        <begin position="328"/>
        <end position="345"/>
    </location>
</feature>
<evidence type="ECO:0000256" key="7">
    <source>
        <dbReference type="ARBA" id="ARBA00023136"/>
    </source>
</evidence>
<dbReference type="EMBL" id="CAJNOR010002895">
    <property type="protein sequence ID" value="CAF1353932.1"/>
    <property type="molecule type" value="Genomic_DNA"/>
</dbReference>